<keyword evidence="2" id="KW-0732">Signal</keyword>
<dbReference type="InterPro" id="IPR055915">
    <property type="entry name" value="DUF7492"/>
</dbReference>
<proteinExistence type="predicted"/>
<feature type="compositionally biased region" description="Low complexity" evidence="1">
    <location>
        <begin position="398"/>
        <end position="421"/>
    </location>
</feature>
<feature type="compositionally biased region" description="Polar residues" evidence="1">
    <location>
        <begin position="422"/>
        <end position="439"/>
    </location>
</feature>
<feature type="domain" description="DUF7492" evidence="3">
    <location>
        <begin position="25"/>
        <end position="236"/>
    </location>
</feature>
<dbReference type="Proteomes" id="UP001281003">
    <property type="component" value="Unassembled WGS sequence"/>
</dbReference>
<gene>
    <name evidence="4" type="ORF">B0T20DRAFT_358184</name>
</gene>
<evidence type="ECO:0000259" key="3">
    <source>
        <dbReference type="Pfam" id="PF24320"/>
    </source>
</evidence>
<name>A0AAE0PAQ2_SORBR</name>
<feature type="compositionally biased region" description="Polar residues" evidence="1">
    <location>
        <begin position="355"/>
        <end position="375"/>
    </location>
</feature>
<reference evidence="4" key="1">
    <citation type="journal article" date="2023" name="Mol. Phylogenet. Evol.">
        <title>Genome-scale phylogeny and comparative genomics of the fungal order Sordariales.</title>
        <authorList>
            <person name="Hensen N."/>
            <person name="Bonometti L."/>
            <person name="Westerberg I."/>
            <person name="Brannstrom I.O."/>
            <person name="Guillou S."/>
            <person name="Cros-Aarteil S."/>
            <person name="Calhoun S."/>
            <person name="Haridas S."/>
            <person name="Kuo A."/>
            <person name="Mondo S."/>
            <person name="Pangilinan J."/>
            <person name="Riley R."/>
            <person name="LaButti K."/>
            <person name="Andreopoulos B."/>
            <person name="Lipzen A."/>
            <person name="Chen C."/>
            <person name="Yan M."/>
            <person name="Daum C."/>
            <person name="Ng V."/>
            <person name="Clum A."/>
            <person name="Steindorff A."/>
            <person name="Ohm R.A."/>
            <person name="Martin F."/>
            <person name="Silar P."/>
            <person name="Natvig D.O."/>
            <person name="Lalanne C."/>
            <person name="Gautier V."/>
            <person name="Ament-Velasquez S.L."/>
            <person name="Kruys A."/>
            <person name="Hutchinson M.I."/>
            <person name="Powell A.J."/>
            <person name="Barry K."/>
            <person name="Miller A.N."/>
            <person name="Grigoriev I.V."/>
            <person name="Debuchy R."/>
            <person name="Gladieux P."/>
            <person name="Hiltunen Thoren M."/>
            <person name="Johannesson H."/>
        </authorList>
    </citation>
    <scope>NUCLEOTIDE SEQUENCE</scope>
    <source>
        <strain evidence="4">FGSC 1904</strain>
    </source>
</reference>
<dbReference type="AlphaFoldDB" id="A0AAE0PAQ2"/>
<evidence type="ECO:0000313" key="4">
    <source>
        <dbReference type="EMBL" id="KAK3396404.1"/>
    </source>
</evidence>
<dbReference type="Pfam" id="PF24320">
    <property type="entry name" value="DUF7492"/>
    <property type="match status" value="1"/>
</dbReference>
<sequence>MKTYSLKDTGRLLAAALLAIAPLSEAHSWPEEVRRIAPNGTLVGPVGYSRGLGDGENQYMLIHNLDSALLYMPQRAKLTKQSYKDTQPMAKAAPGDWVAIQYNENGHVSLSESPIIDRISPMNRGTIYLYGTNNHNLEKVRFADVHLKWTADGTGGDKKGRLLATRHYDDGQCREPEDTRSTKDPGGIKAFRQANFPLSNGGNRLFCQSDIKLPDDLKIGEVYTVIWVWDWPQTFERGLAISPYTFVEEGKKDPFVNTPEIYTGVVDFMIVDPCDESLGEVKGPGCKEGGKTDVEFVETDFLKAAIRAQMANLFMVKVPEKGKAAKAGVDYHEEDIPMAGLIGMKERPPNPIPQDIQSRNMGRQKNMVSSSATQPGSPPFGGVFVTVTSSTALAPAASSAPVSSASQASTSVPTSTSATVSQGSTASAPAGTDNPSRPNGHNVDTDQTKTVWITETTQMPVATIFVTAITTEVDTMTVTATTTAVDTMTTTVAVSNTALNETGSAPKFRRGKGQWGFVNRN</sequence>
<dbReference type="EMBL" id="JAUTDP010000009">
    <property type="protein sequence ID" value="KAK3396404.1"/>
    <property type="molecule type" value="Genomic_DNA"/>
</dbReference>
<feature type="region of interest" description="Disordered" evidence="1">
    <location>
        <begin position="398"/>
        <end position="445"/>
    </location>
</feature>
<feature type="region of interest" description="Disordered" evidence="1">
    <location>
        <begin position="342"/>
        <end position="378"/>
    </location>
</feature>
<evidence type="ECO:0000256" key="1">
    <source>
        <dbReference type="SAM" id="MobiDB-lite"/>
    </source>
</evidence>
<protein>
    <recommendedName>
        <fullName evidence="3">DUF7492 domain-containing protein</fullName>
    </recommendedName>
</protein>
<evidence type="ECO:0000256" key="2">
    <source>
        <dbReference type="SAM" id="SignalP"/>
    </source>
</evidence>
<comment type="caution">
    <text evidence="4">The sequence shown here is derived from an EMBL/GenBank/DDBJ whole genome shotgun (WGS) entry which is preliminary data.</text>
</comment>
<evidence type="ECO:0000313" key="5">
    <source>
        <dbReference type="Proteomes" id="UP001281003"/>
    </source>
</evidence>
<accession>A0AAE0PAQ2</accession>
<organism evidence="4 5">
    <name type="scientific">Sordaria brevicollis</name>
    <dbReference type="NCBI Taxonomy" id="83679"/>
    <lineage>
        <taxon>Eukaryota</taxon>
        <taxon>Fungi</taxon>
        <taxon>Dikarya</taxon>
        <taxon>Ascomycota</taxon>
        <taxon>Pezizomycotina</taxon>
        <taxon>Sordariomycetes</taxon>
        <taxon>Sordariomycetidae</taxon>
        <taxon>Sordariales</taxon>
        <taxon>Sordariaceae</taxon>
        <taxon>Sordaria</taxon>
    </lineage>
</organism>
<reference evidence="4" key="2">
    <citation type="submission" date="2023-07" db="EMBL/GenBank/DDBJ databases">
        <authorList>
            <consortium name="Lawrence Berkeley National Laboratory"/>
            <person name="Haridas S."/>
            <person name="Hensen N."/>
            <person name="Bonometti L."/>
            <person name="Westerberg I."/>
            <person name="Brannstrom I.O."/>
            <person name="Guillou S."/>
            <person name="Cros-Aarteil S."/>
            <person name="Calhoun S."/>
            <person name="Kuo A."/>
            <person name="Mondo S."/>
            <person name="Pangilinan J."/>
            <person name="Riley R."/>
            <person name="LaButti K."/>
            <person name="Andreopoulos B."/>
            <person name="Lipzen A."/>
            <person name="Chen C."/>
            <person name="Yanf M."/>
            <person name="Daum C."/>
            <person name="Ng V."/>
            <person name="Clum A."/>
            <person name="Steindorff A."/>
            <person name="Ohm R."/>
            <person name="Martin F."/>
            <person name="Silar P."/>
            <person name="Natvig D."/>
            <person name="Lalanne C."/>
            <person name="Gautier V."/>
            <person name="Ament-velasquez S.L."/>
            <person name="Kruys A."/>
            <person name="Hutchinson M.I."/>
            <person name="Powell A.J."/>
            <person name="Barry K."/>
            <person name="Miller A.N."/>
            <person name="Grigoriev I.V."/>
            <person name="Debuchy R."/>
            <person name="Gladieux P."/>
            <person name="Thoren M.H."/>
            <person name="Johannesson H."/>
        </authorList>
    </citation>
    <scope>NUCLEOTIDE SEQUENCE</scope>
    <source>
        <strain evidence="4">FGSC 1904</strain>
    </source>
</reference>
<feature type="signal peptide" evidence="2">
    <location>
        <begin position="1"/>
        <end position="26"/>
    </location>
</feature>
<keyword evidence="5" id="KW-1185">Reference proteome</keyword>
<feature type="chain" id="PRO_5042152184" description="DUF7492 domain-containing protein" evidence="2">
    <location>
        <begin position="27"/>
        <end position="521"/>
    </location>
</feature>